<organism evidence="1 2">
    <name type="scientific">Oceanobacillus arenosus</name>
    <dbReference type="NCBI Taxonomy" id="1229153"/>
    <lineage>
        <taxon>Bacteria</taxon>
        <taxon>Bacillati</taxon>
        <taxon>Bacillota</taxon>
        <taxon>Bacilli</taxon>
        <taxon>Bacillales</taxon>
        <taxon>Bacillaceae</taxon>
        <taxon>Oceanobacillus</taxon>
    </lineage>
</organism>
<protein>
    <recommendedName>
        <fullName evidence="3">Sporulation protein</fullName>
    </recommendedName>
</protein>
<dbReference type="EMBL" id="PIOC01000017">
    <property type="protein sequence ID" value="RDW18398.1"/>
    <property type="molecule type" value="Genomic_DNA"/>
</dbReference>
<sequence length="149" mass="17012">MNRKKAIITVSLFFLLFGCGTDSNTDQNKQDTPITGSNKLIDQQPSADAKEMINKHEEISAIKAVNNSETIVVAVKVNHSERFTLKSLRKKMEKELKDSFPKLDVEFSTDLKIFLELEKLEEEIQADHFTEDKLDKGLKEIIKLSKEQT</sequence>
<dbReference type="Proteomes" id="UP000257143">
    <property type="component" value="Unassembled WGS sequence"/>
</dbReference>
<dbReference type="AlphaFoldDB" id="A0A3D8PT19"/>
<comment type="caution">
    <text evidence="1">The sequence shown here is derived from an EMBL/GenBank/DDBJ whole genome shotgun (WGS) entry which is preliminary data.</text>
</comment>
<accession>A0A3D8PT19</accession>
<proteinExistence type="predicted"/>
<evidence type="ECO:0000313" key="2">
    <source>
        <dbReference type="Proteomes" id="UP000257143"/>
    </source>
</evidence>
<dbReference type="PROSITE" id="PS51257">
    <property type="entry name" value="PROKAR_LIPOPROTEIN"/>
    <property type="match status" value="1"/>
</dbReference>
<name>A0A3D8PT19_9BACI</name>
<dbReference type="OrthoDB" id="2967160at2"/>
<gene>
    <name evidence="1" type="ORF">CWR48_12555</name>
</gene>
<dbReference type="RefSeq" id="WP_115773577.1">
    <property type="nucleotide sequence ID" value="NZ_PIOC01000017.1"/>
</dbReference>
<reference evidence="2" key="1">
    <citation type="submission" date="2017-11" db="EMBL/GenBank/DDBJ databases">
        <authorList>
            <person name="Zhu W."/>
        </authorList>
    </citation>
    <scope>NUCLEOTIDE SEQUENCE [LARGE SCALE GENOMIC DNA]</scope>
    <source>
        <strain evidence="2">CAU 1183</strain>
    </source>
</reference>
<keyword evidence="2" id="KW-1185">Reference proteome</keyword>
<evidence type="ECO:0000313" key="1">
    <source>
        <dbReference type="EMBL" id="RDW18398.1"/>
    </source>
</evidence>
<evidence type="ECO:0008006" key="3">
    <source>
        <dbReference type="Google" id="ProtNLM"/>
    </source>
</evidence>